<feature type="region of interest" description="Disordered" evidence="1">
    <location>
        <begin position="1"/>
        <end position="126"/>
    </location>
</feature>
<evidence type="ECO:0000256" key="1">
    <source>
        <dbReference type="SAM" id="MobiDB-lite"/>
    </source>
</evidence>
<gene>
    <name evidence="2" type="primary">NCAS0B02190</name>
    <name evidence="2" type="ordered locus">NCAS_0B02190</name>
</gene>
<organism evidence="2 3">
    <name type="scientific">Naumovozyma castellii</name>
    <name type="common">Yeast</name>
    <name type="synonym">Saccharomyces castellii</name>
    <dbReference type="NCBI Taxonomy" id="27288"/>
    <lineage>
        <taxon>Eukaryota</taxon>
        <taxon>Fungi</taxon>
        <taxon>Dikarya</taxon>
        <taxon>Ascomycota</taxon>
        <taxon>Saccharomycotina</taxon>
        <taxon>Saccharomycetes</taxon>
        <taxon>Saccharomycetales</taxon>
        <taxon>Saccharomycetaceae</taxon>
        <taxon>Naumovozyma</taxon>
    </lineage>
</organism>
<name>G0VBH7_NAUCA</name>
<feature type="compositionally biased region" description="Polar residues" evidence="1">
    <location>
        <begin position="210"/>
        <end position="223"/>
    </location>
</feature>
<feature type="compositionally biased region" description="Low complexity" evidence="1">
    <location>
        <begin position="110"/>
        <end position="119"/>
    </location>
</feature>
<protein>
    <submittedName>
        <fullName evidence="2">Uncharacterized protein</fullName>
    </submittedName>
</protein>
<dbReference type="EMBL" id="HE576753">
    <property type="protein sequence ID" value="CCC68303.1"/>
    <property type="molecule type" value="Genomic_DNA"/>
</dbReference>
<sequence>MDYEGIDITTPAQEAFLMKDMSQQSKVEPPRKTKPPSSSSNSKKTESRPYSSRGKDTRLKRGSKIGMEPTHMATNSALNLRTPKKTGRHSKSVDSIEPMKGIHHFHGSPDNNNTNNNSKTESDTNVDRVWSDIDTLDDVKKMALEDKTDGFPLDFESRLTQVRRSNVDLLVAMRSRNERLAKEYEVRMDAGAGSTHKCSGEHHPEGKPQADTTNNEDGGSPSSLGREYSGQFTAMCGNRDAVINHEEERYVETMVDIVKRLR</sequence>
<reference key="2">
    <citation type="submission" date="2011-08" db="EMBL/GenBank/DDBJ databases">
        <title>Genome sequence of Naumovozyma castellii.</title>
        <authorList>
            <person name="Gordon J.L."/>
            <person name="Armisen D."/>
            <person name="Proux-Wera E."/>
            <person name="OhEigeartaigh S.S."/>
            <person name="Byrne K.P."/>
            <person name="Wolfe K.H."/>
        </authorList>
    </citation>
    <scope>NUCLEOTIDE SEQUENCE</scope>
    <source>
        <strain>Type strain:CBS 4309</strain>
    </source>
</reference>
<dbReference type="OrthoDB" id="4065597at2759"/>
<evidence type="ECO:0000313" key="2">
    <source>
        <dbReference type="EMBL" id="CCC68303.1"/>
    </source>
</evidence>
<dbReference type="Pfam" id="PF17242">
    <property type="entry name" value="DUF5315"/>
    <property type="match status" value="1"/>
</dbReference>
<feature type="compositionally biased region" description="Basic and acidic residues" evidence="1">
    <location>
        <begin position="198"/>
        <end position="208"/>
    </location>
</feature>
<dbReference type="AlphaFoldDB" id="G0VBH7"/>
<dbReference type="HOGENOM" id="CLU_1062055_0_0_1"/>
<dbReference type="KEGG" id="ncs:NCAS_0B02190"/>
<proteinExistence type="predicted"/>
<dbReference type="InParanoid" id="G0VBH7"/>
<dbReference type="FunCoup" id="G0VBH7">
    <property type="interactions" value="34"/>
</dbReference>
<feature type="compositionally biased region" description="Basic and acidic residues" evidence="1">
    <location>
        <begin position="43"/>
        <end position="59"/>
    </location>
</feature>
<evidence type="ECO:0000313" key="3">
    <source>
        <dbReference type="Proteomes" id="UP000001640"/>
    </source>
</evidence>
<accession>G0VBH7</accession>
<feature type="region of interest" description="Disordered" evidence="1">
    <location>
        <begin position="191"/>
        <end position="228"/>
    </location>
</feature>
<dbReference type="Proteomes" id="UP000001640">
    <property type="component" value="Chromosome 2"/>
</dbReference>
<keyword evidence="3" id="KW-1185">Reference proteome</keyword>
<dbReference type="eggNOG" id="ENOG502SDYB">
    <property type="taxonomic scope" value="Eukaryota"/>
</dbReference>
<reference evidence="2 3" key="1">
    <citation type="journal article" date="2011" name="Proc. Natl. Acad. Sci. U.S.A.">
        <title>Evolutionary erosion of yeast sex chromosomes by mating-type switching accidents.</title>
        <authorList>
            <person name="Gordon J.L."/>
            <person name="Armisen D."/>
            <person name="Proux-Wera E."/>
            <person name="Oheigeartaigh S.S."/>
            <person name="Byrne K.P."/>
            <person name="Wolfe K.H."/>
        </authorList>
    </citation>
    <scope>NUCLEOTIDE SEQUENCE [LARGE SCALE GENOMIC DNA]</scope>
    <source>
        <strain evidence="3">ATCC 76901 / BCRC 22586 / CBS 4309 / NBRC 1992 / NRRL Y-12630</strain>
    </source>
</reference>
<dbReference type="RefSeq" id="XP_003674677.1">
    <property type="nucleotide sequence ID" value="XM_003674629.1"/>
</dbReference>
<dbReference type="GeneID" id="96901863"/>